<name>A0A6A4W758_AMPAM</name>
<dbReference type="PROSITE" id="PS51214">
    <property type="entry name" value="IBB"/>
    <property type="match status" value="1"/>
</dbReference>
<feature type="repeat" description="ARM" evidence="6">
    <location>
        <begin position="111"/>
        <end position="153"/>
    </location>
</feature>
<dbReference type="InterPro" id="IPR024931">
    <property type="entry name" value="Importin_alpha"/>
</dbReference>
<proteinExistence type="inferred from homology"/>
<evidence type="ECO:0000256" key="5">
    <source>
        <dbReference type="PIRNR" id="PIRNR005673"/>
    </source>
</evidence>
<dbReference type="Gene3D" id="1.20.5.690">
    <property type="entry name" value="Importin-alpha, importin-beta-binding domain"/>
    <property type="match status" value="1"/>
</dbReference>
<dbReference type="InterPro" id="IPR016024">
    <property type="entry name" value="ARM-type_fold"/>
</dbReference>
<dbReference type="EMBL" id="VIIS01001115">
    <property type="protein sequence ID" value="KAF0301853.1"/>
    <property type="molecule type" value="Genomic_DNA"/>
</dbReference>
<dbReference type="Pfam" id="PF01749">
    <property type="entry name" value="IBB"/>
    <property type="match status" value="1"/>
</dbReference>
<evidence type="ECO:0000256" key="3">
    <source>
        <dbReference type="ARBA" id="ARBA00022737"/>
    </source>
</evidence>
<feature type="compositionally biased region" description="Basic residues" evidence="7">
    <location>
        <begin position="30"/>
        <end position="43"/>
    </location>
</feature>
<dbReference type="GO" id="GO:0005634">
    <property type="term" value="C:nucleus"/>
    <property type="evidence" value="ECO:0007669"/>
    <property type="project" value="UniProtKB-ARBA"/>
</dbReference>
<dbReference type="InterPro" id="IPR032413">
    <property type="entry name" value="Arm_3"/>
</dbReference>
<protein>
    <recommendedName>
        <fullName evidence="5">Importin subunit alpha</fullName>
    </recommendedName>
</protein>
<feature type="region of interest" description="Disordered" evidence="7">
    <location>
        <begin position="1"/>
        <end position="65"/>
    </location>
</feature>
<dbReference type="InterPro" id="IPR036975">
    <property type="entry name" value="Importin-a_IBB_sf"/>
</dbReference>
<dbReference type="GO" id="GO:0005737">
    <property type="term" value="C:cytoplasm"/>
    <property type="evidence" value="ECO:0007669"/>
    <property type="project" value="InterPro"/>
</dbReference>
<dbReference type="OrthoDB" id="29145at2759"/>
<dbReference type="InterPro" id="IPR000225">
    <property type="entry name" value="Armadillo"/>
</dbReference>
<dbReference type="Proteomes" id="UP000440578">
    <property type="component" value="Unassembled WGS sequence"/>
</dbReference>
<comment type="caution">
    <text evidence="9">The sequence shown here is derived from an EMBL/GenBank/DDBJ whole genome shotgun (WGS) entry which is preliminary data.</text>
</comment>
<dbReference type="PANTHER" id="PTHR23316">
    <property type="entry name" value="IMPORTIN ALPHA"/>
    <property type="match status" value="1"/>
</dbReference>
<dbReference type="PROSITE" id="PS50176">
    <property type="entry name" value="ARM_REPEAT"/>
    <property type="match status" value="3"/>
</dbReference>
<feature type="compositionally biased region" description="Basic and acidic residues" evidence="7">
    <location>
        <begin position="9"/>
        <end position="28"/>
    </location>
</feature>
<dbReference type="AlphaFoldDB" id="A0A6A4W758"/>
<dbReference type="Pfam" id="PF00514">
    <property type="entry name" value="Arm"/>
    <property type="match status" value="8"/>
</dbReference>
<reference evidence="9 10" key="1">
    <citation type="submission" date="2019-07" db="EMBL/GenBank/DDBJ databases">
        <title>Draft genome assembly of a fouling barnacle, Amphibalanus amphitrite (Darwin, 1854): The first reference genome for Thecostraca.</title>
        <authorList>
            <person name="Kim W."/>
        </authorList>
    </citation>
    <scope>NUCLEOTIDE SEQUENCE [LARGE SCALE GENOMIC DNA]</scope>
    <source>
        <strain evidence="9">SNU_AA5</strain>
        <tissue evidence="9">Soma without cirri and trophi</tissue>
    </source>
</reference>
<evidence type="ECO:0000313" key="9">
    <source>
        <dbReference type="EMBL" id="KAF0301853.1"/>
    </source>
</evidence>
<dbReference type="Pfam" id="PF16186">
    <property type="entry name" value="Arm_3"/>
    <property type="match status" value="1"/>
</dbReference>
<dbReference type="SMART" id="SM00185">
    <property type="entry name" value="ARM"/>
    <property type="match status" value="8"/>
</dbReference>
<evidence type="ECO:0000256" key="6">
    <source>
        <dbReference type="PROSITE-ProRule" id="PRU00259"/>
    </source>
</evidence>
<dbReference type="SUPFAM" id="SSF48371">
    <property type="entry name" value="ARM repeat"/>
    <property type="match status" value="1"/>
</dbReference>
<evidence type="ECO:0000256" key="2">
    <source>
        <dbReference type="ARBA" id="ARBA00022448"/>
    </source>
</evidence>
<dbReference type="FunFam" id="1.25.10.10:FF:000021">
    <property type="entry name" value="Importin subunit alpha"/>
    <property type="match status" value="1"/>
</dbReference>
<feature type="compositionally biased region" description="Pro residues" evidence="7">
    <location>
        <begin position="46"/>
        <end position="55"/>
    </location>
</feature>
<feature type="repeat" description="ARM" evidence="6">
    <location>
        <begin position="195"/>
        <end position="224"/>
    </location>
</feature>
<gene>
    <name evidence="9" type="primary">KPNA6_1</name>
    <name evidence="9" type="ORF">FJT64_003064</name>
</gene>
<keyword evidence="4 5" id="KW-0653">Protein transport</keyword>
<dbReference type="Gene3D" id="1.25.10.10">
    <property type="entry name" value="Leucine-rich Repeat Variant"/>
    <property type="match status" value="1"/>
</dbReference>
<organism evidence="9 10">
    <name type="scientific">Amphibalanus amphitrite</name>
    <name type="common">Striped barnacle</name>
    <name type="synonym">Balanus amphitrite</name>
    <dbReference type="NCBI Taxonomy" id="1232801"/>
    <lineage>
        <taxon>Eukaryota</taxon>
        <taxon>Metazoa</taxon>
        <taxon>Ecdysozoa</taxon>
        <taxon>Arthropoda</taxon>
        <taxon>Crustacea</taxon>
        <taxon>Multicrustacea</taxon>
        <taxon>Cirripedia</taxon>
        <taxon>Thoracica</taxon>
        <taxon>Thoracicalcarea</taxon>
        <taxon>Balanomorpha</taxon>
        <taxon>Balanoidea</taxon>
        <taxon>Balanidae</taxon>
        <taxon>Amphibalaninae</taxon>
        <taxon>Amphibalanus</taxon>
    </lineage>
</organism>
<dbReference type="GO" id="GO:0006606">
    <property type="term" value="P:protein import into nucleus"/>
    <property type="evidence" value="ECO:0007669"/>
    <property type="project" value="InterPro"/>
</dbReference>
<keyword evidence="2 5" id="KW-0813">Transport</keyword>
<accession>A0A6A4W758</accession>
<evidence type="ECO:0000256" key="7">
    <source>
        <dbReference type="SAM" id="MobiDB-lite"/>
    </source>
</evidence>
<dbReference type="GO" id="GO:0061608">
    <property type="term" value="F:nuclear import signal receptor activity"/>
    <property type="evidence" value="ECO:0007669"/>
    <property type="project" value="InterPro"/>
</dbReference>
<keyword evidence="3" id="KW-0677">Repeat</keyword>
<evidence type="ECO:0000256" key="1">
    <source>
        <dbReference type="ARBA" id="ARBA00010394"/>
    </source>
</evidence>
<evidence type="ECO:0000313" key="10">
    <source>
        <dbReference type="Proteomes" id="UP000440578"/>
    </source>
</evidence>
<dbReference type="PIRSF" id="PIRSF005673">
    <property type="entry name" value="Importin_alpha"/>
    <property type="match status" value="1"/>
</dbReference>
<sequence>MSSHRHRYKNEGLDSAELRRRREEEGVQLRKQKRDRQLNKRRNVPPLQPAAPDEPAPAVAHAQQESQCVTPELVAALYSPDPERLVEAAHRCRKLLSREPNPPIDEVIRAGVVPRFVQLLQADHQRLQFEAAWALTNVASGSSAQTRCVVDAGAVPVLISLLQSPHDEVRDQAVWALGNVAGDSPECRDHLLDQGLLGPLTEILSGPTLRLSLKRNAVWTLSNLCRGKSPPPDFSKVSPCLPLLARLLTDPDGEVLADACWALGYLSDGPNYKIQAVLDAGVCPRLAELLLHGEQRVVSAALRAVGNIATGDDMQTQVILGCQALPCLRHLLTSQKESIKKESCWTISNITAGNQAQIQAVIDADIIPALVEVIWTAEFRTRKEAVWAITNATTAGTPEQTRYLVEQRCIPALCEMLGVLDPKITQVALNGLENILRVGELDARESGQNQYALLVEECCGLDKIEALQTSTNQEVYQKAYDLIDTYFSADGDASGAAEPERATDGEYRMAAAPADRPIQF</sequence>
<keyword evidence="10" id="KW-1185">Reference proteome</keyword>
<comment type="similarity">
    <text evidence="1 5">Belongs to the importin alpha family.</text>
</comment>
<evidence type="ECO:0000259" key="8">
    <source>
        <dbReference type="PROSITE" id="PS51214"/>
    </source>
</evidence>
<evidence type="ECO:0000256" key="4">
    <source>
        <dbReference type="ARBA" id="ARBA00022927"/>
    </source>
</evidence>
<dbReference type="InterPro" id="IPR002652">
    <property type="entry name" value="Importin-a_IBB"/>
</dbReference>
<feature type="domain" description="IBB" evidence="8">
    <location>
        <begin position="1"/>
        <end position="51"/>
    </location>
</feature>
<dbReference type="InterPro" id="IPR011989">
    <property type="entry name" value="ARM-like"/>
</dbReference>
<feature type="repeat" description="ARM" evidence="6">
    <location>
        <begin position="153"/>
        <end position="181"/>
    </location>
</feature>